<keyword evidence="2" id="KW-1185">Reference proteome</keyword>
<sequence>MHSFSQLMDGQSLAEALSAVENRIRAEPANADHRAALVQLLCINGQWPRAQAQLKSWLALKPQAQPTVTLLEQCIAAEITRAAVFAGEAEPRLPGEGAQWVSQLQQAMVAERQGESQRAAALREAALDSAPLSPVRLYLQDDEQGQAVEWLTDGDGRLGPVCEMAVNGHYYWLPFSLISEMQFQPPASVTDLVWRHTLVRLVDGSEQVCQIPLRYPFDAQASDAVRLAKVTEWHSEDDLTFIGSGQKAWLDEEQQFPLLNLTRLVFGEAESADE</sequence>
<dbReference type="GeneID" id="78382923"/>
<name>A0A085GNZ2_EWIA3</name>
<dbReference type="RefSeq" id="WP_034787519.1">
    <property type="nucleotide sequence ID" value="NZ_JMPJ01000018.1"/>
</dbReference>
<dbReference type="STRING" id="910964.GEAM_0402"/>
<dbReference type="InterPro" id="IPR009211">
    <property type="entry name" value="TagJ"/>
</dbReference>
<reference evidence="1 2" key="1">
    <citation type="submission" date="2014-05" db="EMBL/GenBank/DDBJ databases">
        <title>ATOL: Assembling a taxonomically balanced genome-scale reconstruction of the evolutionary history of the Enterobacteriaceae.</title>
        <authorList>
            <person name="Plunkett G.III."/>
            <person name="Neeno-Eckwall E.C."/>
            <person name="Glasner J.D."/>
            <person name="Perna N.T."/>
        </authorList>
    </citation>
    <scope>NUCLEOTIDE SEQUENCE [LARGE SCALE GENOMIC DNA]</scope>
    <source>
        <strain evidence="1 2">ATCC 33852</strain>
    </source>
</reference>
<dbReference type="Proteomes" id="UP000028640">
    <property type="component" value="Unassembled WGS sequence"/>
</dbReference>
<dbReference type="EMBL" id="JMPJ01000018">
    <property type="protein sequence ID" value="KFC85437.1"/>
    <property type="molecule type" value="Genomic_DNA"/>
</dbReference>
<dbReference type="PIRSF" id="PIRSF029288">
    <property type="entry name" value="SciE_ImpE"/>
    <property type="match status" value="1"/>
</dbReference>
<dbReference type="OrthoDB" id="5416084at2"/>
<evidence type="ECO:0000313" key="2">
    <source>
        <dbReference type="Proteomes" id="UP000028640"/>
    </source>
</evidence>
<evidence type="ECO:0000313" key="1">
    <source>
        <dbReference type="EMBL" id="KFC85437.1"/>
    </source>
</evidence>
<dbReference type="eggNOG" id="COG4455">
    <property type="taxonomic scope" value="Bacteria"/>
</dbReference>
<organism evidence="1 2">
    <name type="scientific">Ewingella americana (strain ATCC 33852 / DSM 4580 / CCUG 14506 / JCM 5911 / LMG 7869 / NCTC 12157 / CDC 1468-78)</name>
    <dbReference type="NCBI Taxonomy" id="910964"/>
    <lineage>
        <taxon>Bacteria</taxon>
        <taxon>Pseudomonadati</taxon>
        <taxon>Pseudomonadota</taxon>
        <taxon>Gammaproteobacteria</taxon>
        <taxon>Enterobacterales</taxon>
        <taxon>Yersiniaceae</taxon>
        <taxon>Ewingella</taxon>
    </lineage>
</organism>
<gene>
    <name evidence="1" type="ORF">GEAM_0402</name>
</gene>
<protein>
    <submittedName>
        <fullName evidence="1">ImpE family protein</fullName>
    </submittedName>
</protein>
<dbReference type="Gene3D" id="1.25.40.10">
    <property type="entry name" value="Tetratricopeptide repeat domain"/>
    <property type="match status" value="1"/>
</dbReference>
<dbReference type="Pfam" id="PF07024">
    <property type="entry name" value="ImpE"/>
    <property type="match status" value="1"/>
</dbReference>
<accession>A0A085GNZ2</accession>
<comment type="caution">
    <text evidence="1">The sequence shown here is derived from an EMBL/GenBank/DDBJ whole genome shotgun (WGS) entry which is preliminary data.</text>
</comment>
<dbReference type="AlphaFoldDB" id="A0A085GNZ2"/>
<dbReference type="InterPro" id="IPR011990">
    <property type="entry name" value="TPR-like_helical_dom_sf"/>
</dbReference>
<dbReference type="SUPFAM" id="SSF144059">
    <property type="entry name" value="ImpE-like"/>
    <property type="match status" value="1"/>
</dbReference>
<proteinExistence type="predicted"/>